<feature type="region of interest" description="Disordered" evidence="1">
    <location>
        <begin position="113"/>
        <end position="138"/>
    </location>
</feature>
<reference evidence="3" key="1">
    <citation type="submission" date="2011-02" db="EMBL/GenBank/DDBJ databases">
        <title>The Genome Sequence of Capsaspora owczarzaki ATCC 30864.</title>
        <authorList>
            <person name="Russ C."/>
            <person name="Cuomo C."/>
            <person name="Burger G."/>
            <person name="Gray M.W."/>
            <person name="Holland P.W.H."/>
            <person name="King N."/>
            <person name="Lang F.B.F."/>
            <person name="Roger A.J."/>
            <person name="Ruiz-Trillo I."/>
            <person name="Young S.K."/>
            <person name="Zeng Q."/>
            <person name="Gargeya S."/>
            <person name="Alvarado L."/>
            <person name="Berlin A."/>
            <person name="Chapman S.B."/>
            <person name="Chen Z."/>
            <person name="Freedman E."/>
            <person name="Gellesch M."/>
            <person name="Goldberg J."/>
            <person name="Griggs A."/>
            <person name="Gujja S."/>
            <person name="Heilman E."/>
            <person name="Heiman D."/>
            <person name="Howarth C."/>
            <person name="Mehta T."/>
            <person name="Neiman D."/>
            <person name="Pearson M."/>
            <person name="Roberts A."/>
            <person name="Saif S."/>
            <person name="Shea T."/>
            <person name="Shenoy N."/>
            <person name="Sisk P."/>
            <person name="Stolte C."/>
            <person name="Sykes S."/>
            <person name="White J."/>
            <person name="Yandava C."/>
            <person name="Haas B."/>
            <person name="Nusbaum C."/>
            <person name="Birren B."/>
        </authorList>
    </citation>
    <scope>NUCLEOTIDE SEQUENCE</scope>
    <source>
        <strain evidence="3">ATCC 30864</strain>
    </source>
</reference>
<name>A0A0D2WKF5_CAPO3</name>
<evidence type="ECO:0000313" key="2">
    <source>
        <dbReference type="EMBL" id="KJE90058.1"/>
    </source>
</evidence>
<keyword evidence="3" id="KW-1185">Reference proteome</keyword>
<evidence type="ECO:0008006" key="4">
    <source>
        <dbReference type="Google" id="ProtNLM"/>
    </source>
</evidence>
<dbReference type="RefSeq" id="XP_004349954.1">
    <property type="nucleotide sequence ID" value="XM_004349904.2"/>
</dbReference>
<gene>
    <name evidence="2" type="ORF">CAOG_001434</name>
</gene>
<proteinExistence type="predicted"/>
<organism evidence="2 3">
    <name type="scientific">Capsaspora owczarzaki (strain ATCC 30864)</name>
    <dbReference type="NCBI Taxonomy" id="595528"/>
    <lineage>
        <taxon>Eukaryota</taxon>
        <taxon>Filasterea</taxon>
        <taxon>Capsaspora</taxon>
    </lineage>
</organism>
<dbReference type="AlphaFoldDB" id="A0A0D2WKF5"/>
<feature type="compositionally biased region" description="Low complexity" evidence="1">
    <location>
        <begin position="120"/>
        <end position="138"/>
    </location>
</feature>
<protein>
    <recommendedName>
        <fullName evidence="4">MICOS complex subunit MIC13</fullName>
    </recommendedName>
</protein>
<evidence type="ECO:0000256" key="1">
    <source>
        <dbReference type="SAM" id="MobiDB-lite"/>
    </source>
</evidence>
<dbReference type="EMBL" id="KE346361">
    <property type="protein sequence ID" value="KJE90058.1"/>
    <property type="molecule type" value="Genomic_DNA"/>
</dbReference>
<dbReference type="Proteomes" id="UP000008743">
    <property type="component" value="Unassembled WGS sequence"/>
</dbReference>
<evidence type="ECO:0000313" key="3">
    <source>
        <dbReference type="Proteomes" id="UP000008743"/>
    </source>
</evidence>
<sequence length="138" mass="14723">MLRGLSFGALTGCSVYFVLNGHIWEQIVEPMDVLGGLRAKVEQAYYAQALASPPLTPAVTERDLDVALLPRTRVSELRQSWNDGVRFVHSAASNAPATLPNAASDAFQAIKEVMGPVEPPSSKSQAQAQQPSSSSTQA</sequence>
<accession>A0A0D2WKF5</accession>
<dbReference type="InParanoid" id="A0A0D2WKF5"/>